<dbReference type="Gene3D" id="1.20.1250.20">
    <property type="entry name" value="MFS general substrate transporter like domains"/>
    <property type="match status" value="2"/>
</dbReference>
<dbReference type="OrthoDB" id="9768783at2"/>
<dbReference type="PANTHER" id="PTHR23519">
    <property type="entry name" value="AUTOPHAGY-RELATED PROTEIN 22"/>
    <property type="match status" value="1"/>
</dbReference>
<feature type="transmembrane region" description="Helical" evidence="6">
    <location>
        <begin position="159"/>
        <end position="179"/>
    </location>
</feature>
<evidence type="ECO:0000256" key="1">
    <source>
        <dbReference type="ARBA" id="ARBA00004127"/>
    </source>
</evidence>
<evidence type="ECO:0000256" key="4">
    <source>
        <dbReference type="ARBA" id="ARBA00022989"/>
    </source>
</evidence>
<feature type="transmembrane region" description="Helical" evidence="6">
    <location>
        <begin position="399"/>
        <end position="419"/>
    </location>
</feature>
<gene>
    <name evidence="7" type="ORF">BCF38_10982</name>
    <name evidence="8" type="ORF">SAMN05421539_10982</name>
</gene>
<reference evidence="7 9" key="2">
    <citation type="submission" date="2018-03" db="EMBL/GenBank/DDBJ databases">
        <title>Genomic Encyclopedia of Archaeal and Bacterial Type Strains, Phase II (KMG-II): from individual species to whole genera.</title>
        <authorList>
            <person name="Goeker M."/>
        </authorList>
    </citation>
    <scope>NUCLEOTIDE SEQUENCE [LARGE SCALE GENOMIC DNA]</scope>
    <source>
        <strain evidence="7 9">DSM 25227</strain>
    </source>
</reference>
<evidence type="ECO:0000256" key="2">
    <source>
        <dbReference type="ARBA" id="ARBA00022448"/>
    </source>
</evidence>
<name>A0A2Y9B162_9RHOB</name>
<feature type="transmembrane region" description="Helical" evidence="6">
    <location>
        <begin position="292"/>
        <end position="313"/>
    </location>
</feature>
<dbReference type="SUPFAM" id="SSF103473">
    <property type="entry name" value="MFS general substrate transporter"/>
    <property type="match status" value="1"/>
</dbReference>
<evidence type="ECO:0000256" key="5">
    <source>
        <dbReference type="ARBA" id="ARBA00023136"/>
    </source>
</evidence>
<feature type="transmembrane region" description="Helical" evidence="6">
    <location>
        <begin position="259"/>
        <end position="280"/>
    </location>
</feature>
<dbReference type="InterPro" id="IPR024671">
    <property type="entry name" value="Atg22-like"/>
</dbReference>
<dbReference type="AlphaFoldDB" id="A0A2Y9B162"/>
<dbReference type="PANTHER" id="PTHR23519:SF1">
    <property type="entry name" value="AUTOPHAGY-RELATED PROTEIN 22"/>
    <property type="match status" value="1"/>
</dbReference>
<evidence type="ECO:0000313" key="8">
    <source>
        <dbReference type="EMBL" id="SSA49218.1"/>
    </source>
</evidence>
<evidence type="ECO:0000313" key="10">
    <source>
        <dbReference type="Proteomes" id="UP000251571"/>
    </source>
</evidence>
<feature type="transmembrane region" description="Helical" evidence="6">
    <location>
        <begin position="206"/>
        <end position="226"/>
    </location>
</feature>
<accession>A0A2Y9B162</accession>
<reference evidence="8 10" key="1">
    <citation type="submission" date="2016-10" db="EMBL/GenBank/DDBJ databases">
        <authorList>
            <person name="Cai Z."/>
        </authorList>
    </citation>
    <scope>NUCLEOTIDE SEQUENCE [LARGE SCALE GENOMIC DNA]</scope>
    <source>
        <strain evidence="8 10">DSM 25227</strain>
    </source>
</reference>
<dbReference type="Pfam" id="PF11700">
    <property type="entry name" value="ATG22"/>
    <property type="match status" value="1"/>
</dbReference>
<protein>
    <submittedName>
        <fullName evidence="8">MFS transporter, UMF1 family</fullName>
    </submittedName>
    <submittedName>
        <fullName evidence="7">UMF1 family MFS transporter</fullName>
    </submittedName>
</protein>
<feature type="transmembrane region" description="Helical" evidence="6">
    <location>
        <begin position="431"/>
        <end position="448"/>
    </location>
</feature>
<dbReference type="RefSeq" id="WP_109565405.1">
    <property type="nucleotide sequence ID" value="NZ_QGDJ01000009.1"/>
</dbReference>
<feature type="transmembrane region" description="Helical" evidence="6">
    <location>
        <begin position="325"/>
        <end position="342"/>
    </location>
</feature>
<proteinExistence type="predicted"/>
<keyword evidence="4 6" id="KW-1133">Transmembrane helix</keyword>
<organism evidence="8 10">
    <name type="scientific">Jannaschia seohaensis</name>
    <dbReference type="NCBI Taxonomy" id="475081"/>
    <lineage>
        <taxon>Bacteria</taxon>
        <taxon>Pseudomonadati</taxon>
        <taxon>Pseudomonadota</taxon>
        <taxon>Alphaproteobacteria</taxon>
        <taxon>Rhodobacterales</taxon>
        <taxon>Roseobacteraceae</taxon>
        <taxon>Jannaschia</taxon>
    </lineage>
</organism>
<feature type="transmembrane region" description="Helical" evidence="6">
    <location>
        <begin position="362"/>
        <end position="378"/>
    </location>
</feature>
<keyword evidence="5 6" id="KW-0472">Membrane</keyword>
<evidence type="ECO:0000256" key="3">
    <source>
        <dbReference type="ARBA" id="ARBA00022692"/>
    </source>
</evidence>
<dbReference type="Proteomes" id="UP000245839">
    <property type="component" value="Unassembled WGS sequence"/>
</dbReference>
<dbReference type="Proteomes" id="UP000251571">
    <property type="component" value="Unassembled WGS sequence"/>
</dbReference>
<feature type="transmembrane region" description="Helical" evidence="6">
    <location>
        <begin position="65"/>
        <end position="84"/>
    </location>
</feature>
<keyword evidence="3 6" id="KW-0812">Transmembrane</keyword>
<keyword evidence="9" id="KW-1185">Reference proteome</keyword>
<keyword evidence="2" id="KW-0813">Transport</keyword>
<evidence type="ECO:0000256" key="6">
    <source>
        <dbReference type="SAM" id="Phobius"/>
    </source>
</evidence>
<evidence type="ECO:0000313" key="7">
    <source>
        <dbReference type="EMBL" id="PWJ16197.1"/>
    </source>
</evidence>
<evidence type="ECO:0000313" key="9">
    <source>
        <dbReference type="Proteomes" id="UP000245839"/>
    </source>
</evidence>
<feature type="transmembrane region" description="Helical" evidence="6">
    <location>
        <begin position="93"/>
        <end position="112"/>
    </location>
</feature>
<dbReference type="EMBL" id="QGDJ01000009">
    <property type="protein sequence ID" value="PWJ16197.1"/>
    <property type="molecule type" value="Genomic_DNA"/>
</dbReference>
<dbReference type="InterPro" id="IPR036259">
    <property type="entry name" value="MFS_trans_sf"/>
</dbReference>
<sequence length="464" mass="48635">MTDTALRRRVRGWMMFDFASQPFYTLCLTFVFGPYLAGVLAEAYRADGLDPAAANAAAQSLWSGTQTWIGVAIALSAPVMGALADRAARRMPWIWAFSVLYVVGTAGLWLMVPDASQTTLALIAFALAMVGAEMTTLYTNAMLPSLGPPGEVGRISGSGYALGYAGGVAALFIMLLVFAENEAGVTLLGNPPPFGLDPEAREGTRFVGPFTALWFAVFMIPFFLWVREPRAPALGRLSLRGAVGDVVTLVRALPGRPSLTAFLLGSMLYRDGLVALYAFGGVYARLVLDWSTVQIGIFGIVAAITAAIASWVGGRLDRRFGPKPVIVGAVLSLTGALLAICFTDRTMVLGLPVAEGSGAPDMLLYVTGAVIGGAGGVVQAASRTMMALHANPARPTEAFGLYALSGKATAFLAPAMIWIGTEVTGSARLGYLPVAGLFIAGLVLLAWVRPKGESDTWSAPPSSA</sequence>
<feature type="transmembrane region" description="Helical" evidence="6">
    <location>
        <begin position="118"/>
        <end position="138"/>
    </location>
</feature>
<dbReference type="EMBL" id="UETC01000009">
    <property type="protein sequence ID" value="SSA49218.1"/>
    <property type="molecule type" value="Genomic_DNA"/>
</dbReference>
<comment type="subcellular location">
    <subcellularLocation>
        <location evidence="1">Endomembrane system</location>
        <topology evidence="1">Multi-pass membrane protein</topology>
    </subcellularLocation>
</comment>
<dbReference type="GO" id="GO:0012505">
    <property type="term" value="C:endomembrane system"/>
    <property type="evidence" value="ECO:0007669"/>
    <property type="project" value="UniProtKB-SubCell"/>
</dbReference>
<dbReference type="InterPro" id="IPR050495">
    <property type="entry name" value="ATG22/LtaA_families"/>
</dbReference>